<name>A0ABQ4FU60_9ACTN</name>
<dbReference type="Proteomes" id="UP000603904">
    <property type="component" value="Unassembled WGS sequence"/>
</dbReference>
<evidence type="ECO:0000313" key="1">
    <source>
        <dbReference type="EMBL" id="GIH38350.1"/>
    </source>
</evidence>
<dbReference type="EMBL" id="BOOC01000003">
    <property type="protein sequence ID" value="GIH38350.1"/>
    <property type="molecule type" value="Genomic_DNA"/>
</dbReference>
<accession>A0ABQ4FU60</accession>
<reference evidence="1 2" key="1">
    <citation type="submission" date="2021-01" db="EMBL/GenBank/DDBJ databases">
        <title>Whole genome shotgun sequence of Microbispora corallina NBRC 16416.</title>
        <authorList>
            <person name="Komaki H."/>
            <person name="Tamura T."/>
        </authorList>
    </citation>
    <scope>NUCLEOTIDE SEQUENCE [LARGE SCALE GENOMIC DNA]</scope>
    <source>
        <strain evidence="1 2">NBRC 16416</strain>
    </source>
</reference>
<dbReference type="RefSeq" id="WP_204055954.1">
    <property type="nucleotide sequence ID" value="NZ_BAAAGP010000005.1"/>
</dbReference>
<evidence type="ECO:0000313" key="2">
    <source>
        <dbReference type="Proteomes" id="UP000603904"/>
    </source>
</evidence>
<sequence length="100" mass="10670">MATHDDLVPNPRRRELEAALAAVREHLHVLETALDAACAQFGGEAVWVGPAARAFGDELQGRRARLRAAARQVLAELEAELRAAPSHVPRTAAAATTGWA</sequence>
<protein>
    <recommendedName>
        <fullName evidence="3">WXG100 family type VII secretion target</fullName>
    </recommendedName>
</protein>
<keyword evidence="2" id="KW-1185">Reference proteome</keyword>
<proteinExistence type="predicted"/>
<evidence type="ECO:0008006" key="3">
    <source>
        <dbReference type="Google" id="ProtNLM"/>
    </source>
</evidence>
<gene>
    <name evidence="1" type="ORF">Mco01_13500</name>
</gene>
<organism evidence="1 2">
    <name type="scientific">Microbispora corallina</name>
    <dbReference type="NCBI Taxonomy" id="83302"/>
    <lineage>
        <taxon>Bacteria</taxon>
        <taxon>Bacillati</taxon>
        <taxon>Actinomycetota</taxon>
        <taxon>Actinomycetes</taxon>
        <taxon>Streptosporangiales</taxon>
        <taxon>Streptosporangiaceae</taxon>
        <taxon>Microbispora</taxon>
    </lineage>
</organism>
<comment type="caution">
    <text evidence="1">The sequence shown here is derived from an EMBL/GenBank/DDBJ whole genome shotgun (WGS) entry which is preliminary data.</text>
</comment>